<dbReference type="RefSeq" id="XP_066652765.1">
    <property type="nucleotide sequence ID" value="XM_066798382.1"/>
</dbReference>
<dbReference type="EMBL" id="JBBPEH010000010">
    <property type="protein sequence ID" value="KAK7533372.1"/>
    <property type="molecule type" value="Genomic_DNA"/>
</dbReference>
<comment type="caution">
    <text evidence="2">The sequence shown here is derived from an EMBL/GenBank/DDBJ whole genome shotgun (WGS) entry which is preliminary data.</text>
</comment>
<evidence type="ECO:0000313" key="3">
    <source>
        <dbReference type="Proteomes" id="UP001360953"/>
    </source>
</evidence>
<dbReference type="PANTHER" id="PTHR33112:SF16">
    <property type="entry name" value="HETEROKARYON INCOMPATIBILITY DOMAIN-CONTAINING PROTEIN"/>
    <property type="match status" value="1"/>
</dbReference>
<evidence type="ECO:0000259" key="1">
    <source>
        <dbReference type="Pfam" id="PF06985"/>
    </source>
</evidence>
<sequence>MELSEQAVPLKSTPLSLMVQSSPENSSDLDQLCNICNRMDVFPDQENDFGAKLSYDQKFAVFHDSTCETCPQEQNPSTLLCTFCAHLRLGHLFRCRQPFHTVELKVPDDLKWQDGCVFCTYMETFQKSRLKMTGINDSSTREFPRLYLVRLPETNSSHNEGSIWMFPTAQTAVFIDNGPRGASVIPSHDRDWSTIKRRLASCDSEHLVCNEIRIRICRSQFPESVELPTPSPPSGIKRMHHYSAEGRFRLIDVQKRSLTIASMDTRFAALSYVWGDCQNSIKLKASLENITRLMKPGAFTSDQIPKTINDAIDVCIKLDIPYLWADRLCILQDDEEDIHQQVQSMDKVFSSAYVVLAALVDNMNSGIPNITSSVLPREMHLDGLKLIQPSIINPSQLIEERGNATWSTRGWTYQEAVLSRRILYLGNGRAYVLCKEPVDQFEASSELLIGPEKFSTEHERKYVEWWGHLIEYLIRFLSMPTDIYNAFSGISNAIYGPDSLYYGLPKDDFEKNLLHEPSRMGLQRRETPADAPRSFQLPTWSWASVDGEVQPSPMLREFRPLVTWAANKATDEKSFTFIQNICPKISALECAWV</sequence>
<name>A0ABR1LI34_9PEZI</name>
<proteinExistence type="predicted"/>
<accession>A0ABR1LI34</accession>
<dbReference type="GeneID" id="92031288"/>
<dbReference type="Proteomes" id="UP001360953">
    <property type="component" value="Unassembled WGS sequence"/>
</dbReference>
<feature type="domain" description="Heterokaryon incompatibility" evidence="1">
    <location>
        <begin position="267"/>
        <end position="415"/>
    </location>
</feature>
<keyword evidence="3" id="KW-1185">Reference proteome</keyword>
<dbReference type="PANTHER" id="PTHR33112">
    <property type="entry name" value="DOMAIN PROTEIN, PUTATIVE-RELATED"/>
    <property type="match status" value="1"/>
</dbReference>
<organism evidence="2 3">
    <name type="scientific">Phyllosticta citribraziliensis</name>
    <dbReference type="NCBI Taxonomy" id="989973"/>
    <lineage>
        <taxon>Eukaryota</taxon>
        <taxon>Fungi</taxon>
        <taxon>Dikarya</taxon>
        <taxon>Ascomycota</taxon>
        <taxon>Pezizomycotina</taxon>
        <taxon>Dothideomycetes</taxon>
        <taxon>Dothideomycetes incertae sedis</taxon>
        <taxon>Botryosphaeriales</taxon>
        <taxon>Phyllostictaceae</taxon>
        <taxon>Phyllosticta</taxon>
    </lineage>
</organism>
<evidence type="ECO:0000313" key="2">
    <source>
        <dbReference type="EMBL" id="KAK7533372.1"/>
    </source>
</evidence>
<protein>
    <submittedName>
        <fullName evidence="2">Heterokaryon incompatibility protein-domain-containing protein</fullName>
    </submittedName>
</protein>
<reference evidence="2 3" key="1">
    <citation type="submission" date="2024-04" db="EMBL/GenBank/DDBJ databases">
        <title>Phyllosticta paracitricarpa is synonymous to the EU quarantine fungus P. citricarpa based on phylogenomic analyses.</title>
        <authorList>
            <consortium name="Lawrence Berkeley National Laboratory"/>
            <person name="Van ingen-buijs V.A."/>
            <person name="Van westerhoven A.C."/>
            <person name="Haridas S."/>
            <person name="Skiadas P."/>
            <person name="Martin F."/>
            <person name="Groenewald J.Z."/>
            <person name="Crous P.W."/>
            <person name="Seidl M.F."/>
        </authorList>
    </citation>
    <scope>NUCLEOTIDE SEQUENCE [LARGE SCALE GENOMIC DNA]</scope>
    <source>
        <strain evidence="2 3">CPC 17464</strain>
    </source>
</reference>
<gene>
    <name evidence="2" type="ORF">J3D65DRAFT_605892</name>
</gene>
<dbReference type="Pfam" id="PF06985">
    <property type="entry name" value="HET"/>
    <property type="match status" value="1"/>
</dbReference>
<dbReference type="InterPro" id="IPR010730">
    <property type="entry name" value="HET"/>
</dbReference>